<reference evidence="2 3" key="1">
    <citation type="submission" date="2020-02" db="EMBL/GenBank/DDBJ databases">
        <title>Draft genome sequence of Haematococcus lacustris strain NIES-144.</title>
        <authorList>
            <person name="Morimoto D."/>
            <person name="Nakagawa S."/>
            <person name="Yoshida T."/>
            <person name="Sawayama S."/>
        </authorList>
    </citation>
    <scope>NUCLEOTIDE SEQUENCE [LARGE SCALE GENOMIC DNA]</scope>
    <source>
        <strain evidence="2 3">NIES-144</strain>
    </source>
</reference>
<proteinExistence type="predicted"/>
<protein>
    <submittedName>
        <fullName evidence="2">Uncharacterized protein</fullName>
    </submittedName>
</protein>
<dbReference type="Proteomes" id="UP000485058">
    <property type="component" value="Unassembled WGS sequence"/>
</dbReference>
<evidence type="ECO:0000313" key="3">
    <source>
        <dbReference type="Proteomes" id="UP000485058"/>
    </source>
</evidence>
<gene>
    <name evidence="2" type="ORF">HaLaN_15126</name>
</gene>
<feature type="region of interest" description="Disordered" evidence="1">
    <location>
        <begin position="77"/>
        <end position="139"/>
    </location>
</feature>
<organism evidence="2 3">
    <name type="scientific">Haematococcus lacustris</name>
    <name type="common">Green alga</name>
    <name type="synonym">Haematococcus pluvialis</name>
    <dbReference type="NCBI Taxonomy" id="44745"/>
    <lineage>
        <taxon>Eukaryota</taxon>
        <taxon>Viridiplantae</taxon>
        <taxon>Chlorophyta</taxon>
        <taxon>core chlorophytes</taxon>
        <taxon>Chlorophyceae</taxon>
        <taxon>CS clade</taxon>
        <taxon>Chlamydomonadales</taxon>
        <taxon>Haematococcaceae</taxon>
        <taxon>Haematococcus</taxon>
    </lineage>
</organism>
<dbReference type="AlphaFoldDB" id="A0A699ZAA1"/>
<accession>A0A699ZAA1</accession>
<name>A0A699ZAA1_HAELA</name>
<comment type="caution">
    <text evidence="2">The sequence shown here is derived from an EMBL/GenBank/DDBJ whole genome shotgun (WGS) entry which is preliminary data.</text>
</comment>
<evidence type="ECO:0000256" key="1">
    <source>
        <dbReference type="SAM" id="MobiDB-lite"/>
    </source>
</evidence>
<feature type="compositionally biased region" description="Polar residues" evidence="1">
    <location>
        <begin position="222"/>
        <end position="231"/>
    </location>
</feature>
<evidence type="ECO:0000313" key="2">
    <source>
        <dbReference type="EMBL" id="GFH18340.1"/>
    </source>
</evidence>
<dbReference type="EMBL" id="BLLF01001286">
    <property type="protein sequence ID" value="GFH18340.1"/>
    <property type="molecule type" value="Genomic_DNA"/>
</dbReference>
<sequence>MLGRQTTSGRTADPGARGQHSLVLHGISVGRRRLTLARSAEPFNESAAQVKRLISRDRKEFLGNDLDILDKYQTEFGEAPAGPSKSSDQPAVTAPVKPVQPAKRALPADNPFGKPVNATPFPKPPPPPKSSMEPVGLRPDMGPDPIVKEKAFSLLENITLTQVLGGYGSTASDASVDVLCDFYHPMPEEGLSVECVYMSNWLLRPLALSRCVMAVQQQTNNSYSKLGSSQPDMELGSTHMSPI</sequence>
<keyword evidence="3" id="KW-1185">Reference proteome</keyword>
<feature type="region of interest" description="Disordered" evidence="1">
    <location>
        <begin position="222"/>
        <end position="243"/>
    </location>
</feature>